<evidence type="ECO:0000313" key="4">
    <source>
        <dbReference type="Proteomes" id="UP000631114"/>
    </source>
</evidence>
<feature type="region of interest" description="Disordered" evidence="1">
    <location>
        <begin position="678"/>
        <end position="698"/>
    </location>
</feature>
<accession>A0A835LY42</accession>
<sequence length="742" mass="83763">MDCNRDEAIKAKEIAEKKMQNKDFAGAKKIVTKARNLYPNLDGISQIMTVCDVHCSAEQKVADRAKRSLFDMKYNAFKGRSQLPQQRPCPVRKQPVVGNRFGNSGRTQYATVNLHPQPLQPTQPAKEQPTFWTACPFCTMRYQYYNDILNRALRCQNCFKPFIAYNLNVQGVPGGIPSGAPCTQPAGPQQNVVGQDGHKVRSQSTSQDFPPNMGFQGHKAGTSNVNGVFKTKGEEDRDVNMEEKMEGPSRLKFEAERSDDIEVPDDVEGSEPMDQNSGIPEGLNTRRSARQKRQVIYNEDSDDDLVGSQKHTKPSTVVENQSEATSKEEGSETVKPDGFPVDFKKERKLKKPKESAPLEQISRNGYAKVEPCKSSREETVSLENDEEESEIDDTCKSNASIEVPDPEFYVFDNDRKEDCIKNDQMWAVYDDTDGMPRFYARIMKVFSPVFKVKITWLEAKPDSPDEIKWVDAQLPASCGKFKLGKTETIEGVNMFSHMVIYEKSSRGIFVIYPRKGETWAILKNWDLKWSLDPDRYSSYEFDFVEILSDYNEHSGIGVAYLEKVKGFVSLFQPKNGKAPFQIPPCELYRFSHMVPSYRTTGKERDGIPKRSFELDTASLPTNLLEAKTNRRLKLMLWVLGLYQYDEIGGDLGQKGFDEVFEQFNSGLSFAPLVAPNETSTSIESRTSNDGLVSVGNDPDPASIPCKIEEFSDTENIEVDNGEDGRGRTSKRPPNLLDCMLRL</sequence>
<comment type="caution">
    <text evidence="3">The sequence shown here is derived from an EMBL/GenBank/DDBJ whole genome shotgun (WGS) entry which is preliminary data.</text>
</comment>
<feature type="compositionally biased region" description="Polar residues" evidence="1">
    <location>
        <begin position="314"/>
        <end position="324"/>
    </location>
</feature>
<dbReference type="EMBL" id="JADFTS010000005">
    <property type="protein sequence ID" value="KAF9607434.1"/>
    <property type="molecule type" value="Genomic_DNA"/>
</dbReference>
<protein>
    <recommendedName>
        <fullName evidence="2">DUF3444 domain-containing protein</fullName>
    </recommendedName>
</protein>
<feature type="compositionally biased region" description="Polar residues" evidence="1">
    <location>
        <begin position="678"/>
        <end position="690"/>
    </location>
</feature>
<feature type="compositionally biased region" description="Basic and acidic residues" evidence="1">
    <location>
        <begin position="370"/>
        <end position="379"/>
    </location>
</feature>
<gene>
    <name evidence="3" type="ORF">IFM89_035572</name>
</gene>
<feature type="region of interest" description="Disordered" evidence="1">
    <location>
        <begin position="183"/>
        <end position="358"/>
    </location>
</feature>
<feature type="region of interest" description="Disordered" evidence="1">
    <location>
        <begin position="712"/>
        <end position="732"/>
    </location>
</feature>
<evidence type="ECO:0000256" key="1">
    <source>
        <dbReference type="SAM" id="MobiDB-lite"/>
    </source>
</evidence>
<feature type="region of interest" description="Disordered" evidence="1">
    <location>
        <begin position="370"/>
        <end position="394"/>
    </location>
</feature>
<organism evidence="3 4">
    <name type="scientific">Coptis chinensis</name>
    <dbReference type="NCBI Taxonomy" id="261450"/>
    <lineage>
        <taxon>Eukaryota</taxon>
        <taxon>Viridiplantae</taxon>
        <taxon>Streptophyta</taxon>
        <taxon>Embryophyta</taxon>
        <taxon>Tracheophyta</taxon>
        <taxon>Spermatophyta</taxon>
        <taxon>Magnoliopsida</taxon>
        <taxon>Ranunculales</taxon>
        <taxon>Ranunculaceae</taxon>
        <taxon>Coptidoideae</taxon>
        <taxon>Coptis</taxon>
    </lineage>
</organism>
<feature type="compositionally biased region" description="Acidic residues" evidence="1">
    <location>
        <begin position="383"/>
        <end position="392"/>
    </location>
</feature>
<name>A0A835LY42_9MAGN</name>
<keyword evidence="4" id="KW-1185">Reference proteome</keyword>
<feature type="compositionally biased region" description="Acidic residues" evidence="1">
    <location>
        <begin position="261"/>
        <end position="271"/>
    </location>
</feature>
<evidence type="ECO:0000313" key="3">
    <source>
        <dbReference type="EMBL" id="KAF9607434.1"/>
    </source>
</evidence>
<evidence type="ECO:0000259" key="2">
    <source>
        <dbReference type="Pfam" id="PF11926"/>
    </source>
</evidence>
<dbReference type="InterPro" id="IPR024593">
    <property type="entry name" value="DUF3444"/>
</dbReference>
<feature type="domain" description="DUF3444" evidence="2">
    <location>
        <begin position="398"/>
        <end position="603"/>
    </location>
</feature>
<feature type="compositionally biased region" description="Basic and acidic residues" evidence="1">
    <location>
        <begin position="231"/>
        <end position="260"/>
    </location>
</feature>
<feature type="compositionally biased region" description="Basic and acidic residues" evidence="1">
    <location>
        <begin position="325"/>
        <end position="335"/>
    </location>
</feature>
<dbReference type="AlphaFoldDB" id="A0A835LY42"/>
<dbReference type="OrthoDB" id="10250354at2759"/>
<feature type="compositionally biased region" description="Acidic residues" evidence="1">
    <location>
        <begin position="712"/>
        <end position="721"/>
    </location>
</feature>
<dbReference type="Proteomes" id="UP000631114">
    <property type="component" value="Unassembled WGS sequence"/>
</dbReference>
<dbReference type="PANTHER" id="PTHR45089">
    <property type="entry name" value="DNAJ HEAT SHOCK AMINO-TERMINAL DOMAIN PROTEIN-RELATED"/>
    <property type="match status" value="1"/>
</dbReference>
<reference evidence="3 4" key="1">
    <citation type="submission" date="2020-10" db="EMBL/GenBank/DDBJ databases">
        <title>The Coptis chinensis genome and diversification of protoberbering-type alkaloids.</title>
        <authorList>
            <person name="Wang B."/>
            <person name="Shu S."/>
            <person name="Song C."/>
            <person name="Liu Y."/>
        </authorList>
    </citation>
    <scope>NUCLEOTIDE SEQUENCE [LARGE SCALE GENOMIC DNA]</scope>
    <source>
        <strain evidence="3">HL-2020</strain>
        <tissue evidence="3">Leaf</tissue>
    </source>
</reference>
<dbReference type="Pfam" id="PF11926">
    <property type="entry name" value="DUF3444"/>
    <property type="match status" value="1"/>
</dbReference>
<dbReference type="PANTHER" id="PTHR45089:SF24">
    <property type="entry name" value="DNAJ HEAT SHOCK N-TERMINAL DOMAIN-CONTAINING PROTEIN"/>
    <property type="match status" value="1"/>
</dbReference>
<proteinExistence type="predicted"/>